<evidence type="ECO:0000256" key="1">
    <source>
        <dbReference type="SAM" id="MobiDB-lite"/>
    </source>
</evidence>
<proteinExistence type="predicted"/>
<dbReference type="InterPro" id="IPR050951">
    <property type="entry name" value="Retrovirus_Pol_polyprotein"/>
</dbReference>
<dbReference type="SUPFAM" id="SSF56672">
    <property type="entry name" value="DNA/RNA polymerases"/>
    <property type="match status" value="1"/>
</dbReference>
<dbReference type="EMBL" id="CAJNOC010001103">
    <property type="protein sequence ID" value="CAF0835117.1"/>
    <property type="molecule type" value="Genomic_DNA"/>
</dbReference>
<dbReference type="InterPro" id="IPR043128">
    <property type="entry name" value="Rev_trsase/Diguanyl_cyclase"/>
</dbReference>
<feature type="domain" description="Reverse transcriptase/retrotransposon-derived protein RNase H-like" evidence="2">
    <location>
        <begin position="110"/>
        <end position="205"/>
    </location>
</feature>
<dbReference type="AlphaFoldDB" id="A0A813V9U7"/>
<dbReference type="Proteomes" id="UP000663879">
    <property type="component" value="Unassembled WGS sequence"/>
</dbReference>
<organism evidence="3 4">
    <name type="scientific">Brachionus calyciflorus</name>
    <dbReference type="NCBI Taxonomy" id="104777"/>
    <lineage>
        <taxon>Eukaryota</taxon>
        <taxon>Metazoa</taxon>
        <taxon>Spiralia</taxon>
        <taxon>Gnathifera</taxon>
        <taxon>Rotifera</taxon>
        <taxon>Eurotatoria</taxon>
        <taxon>Monogononta</taxon>
        <taxon>Pseudotrocha</taxon>
        <taxon>Ploima</taxon>
        <taxon>Brachionidae</taxon>
        <taxon>Brachionus</taxon>
    </lineage>
</organism>
<dbReference type="Pfam" id="PF17919">
    <property type="entry name" value="RT_RNaseH_2"/>
    <property type="match status" value="1"/>
</dbReference>
<protein>
    <recommendedName>
        <fullName evidence="2">Reverse transcriptase/retrotransposon-derived protein RNase H-like domain-containing protein</fullName>
    </recommendedName>
</protein>
<feature type="region of interest" description="Disordered" evidence="1">
    <location>
        <begin position="395"/>
        <end position="415"/>
    </location>
</feature>
<reference evidence="3" key="1">
    <citation type="submission" date="2021-02" db="EMBL/GenBank/DDBJ databases">
        <authorList>
            <person name="Nowell W R."/>
        </authorList>
    </citation>
    <scope>NUCLEOTIDE SEQUENCE</scope>
    <source>
        <strain evidence="3">Ploen Becks lab</strain>
    </source>
</reference>
<evidence type="ECO:0000313" key="4">
    <source>
        <dbReference type="Proteomes" id="UP000663879"/>
    </source>
</evidence>
<dbReference type="Gene3D" id="3.30.70.270">
    <property type="match status" value="2"/>
</dbReference>
<keyword evidence="4" id="KW-1185">Reference proteome</keyword>
<sequence length="451" mass="51296">MGRTQEDHDITLNLVFSRLEKKGFTLYIEICVFSKSTVTFFGLVLSNNSISINEQKTLALKNASTPRNASELHSFLGLTVYASRCIKDLALISEPLSGLLKNQASTKFEWTKKHQASFEKVKNNLIGSVSYFDPMWNTQVTVDASPHGLGEVLTQSHPEDKDKVRIIMYISRILTDTEKRYSQIEKEQLGVVWVCERLALFLLGKYLKLYIDNKAICLIFRNPLANPFMRCIKKVIQTAKIDKNPWREINRISKGLLMNQLNGIGKGQRHVKQNNTNTITSNISLFKKYYGQTSTKDEQLGRRNRSINIKLNVFSEVFMEGEFVENIQEVVEHGHDNNQINMMTNEEENVQAENSRETESTSVGYSLSTVQQSLVNVNALAQELLEISRLNNKNSFEINNDGTINNVPTDNSNDRGSLAIQATIRLYTEKNGPDETEPRKPKRLADKPKPQ</sequence>
<dbReference type="PANTHER" id="PTHR37984:SF11">
    <property type="entry name" value="INTEGRASE CATALYTIC DOMAIN-CONTAINING PROTEIN"/>
    <property type="match status" value="1"/>
</dbReference>
<accession>A0A813V9U7</accession>
<dbReference type="InterPro" id="IPR041577">
    <property type="entry name" value="RT_RNaseH_2"/>
</dbReference>
<dbReference type="OrthoDB" id="775972at2759"/>
<name>A0A813V9U7_9BILA</name>
<comment type="caution">
    <text evidence="3">The sequence shown here is derived from an EMBL/GenBank/DDBJ whole genome shotgun (WGS) entry which is preliminary data.</text>
</comment>
<dbReference type="InterPro" id="IPR043502">
    <property type="entry name" value="DNA/RNA_pol_sf"/>
</dbReference>
<gene>
    <name evidence="3" type="ORF">OXX778_LOCUS8164</name>
</gene>
<dbReference type="PANTHER" id="PTHR37984">
    <property type="entry name" value="PROTEIN CBG26694"/>
    <property type="match status" value="1"/>
</dbReference>
<feature type="region of interest" description="Disordered" evidence="1">
    <location>
        <begin position="427"/>
        <end position="451"/>
    </location>
</feature>
<evidence type="ECO:0000313" key="3">
    <source>
        <dbReference type="EMBL" id="CAF0835117.1"/>
    </source>
</evidence>
<evidence type="ECO:0000259" key="2">
    <source>
        <dbReference type="Pfam" id="PF17919"/>
    </source>
</evidence>